<dbReference type="AlphaFoldDB" id="A0A2T4VX19"/>
<comment type="caution">
    <text evidence="12">The sequence shown here is derived from an EMBL/GenBank/DDBJ whole genome shotgun (WGS) entry which is preliminary data.</text>
</comment>
<dbReference type="InterPro" id="IPR016454">
    <property type="entry name" value="Cysteine_dSase"/>
</dbReference>
<keyword evidence="9" id="KW-0663">Pyridoxal phosphate</keyword>
<dbReference type="Gene3D" id="3.40.640.10">
    <property type="entry name" value="Type I PLP-dependent aspartate aminotransferase-like (Major domain)"/>
    <property type="match status" value="1"/>
</dbReference>
<sequence>MTFNVDSVRKDFPILSHCYGKNPMVYFDNAASAHKPQAVIDSMVHTYSSEYANVHRGSYSMARKVTDAYEDARSKVCSFINASSREEVVFTRSSTESINLVAYGWGSKYISEGDEIVLSVMEHHSNIVPWHFLRQRYAAKLVWVPIDEQCSLQIDEFKKCLTDRTKLVAITHMSNVLGTIVPIKDICRIAHERGIPVLVDGSQGAVHTSVDMQDLDCDWYAMTGHKLYGPSGIGVLYSKKSHLENMQPFMGGGEMISEVTQDTVSYADLPYRFEPGTPPIAQAIAFGVALDYTKSLGQDSIFFYEKELALYARARLKEIDGLRLFNDAVEDSTIMSFQLKNIHSYDLSVFLDNVGIAIRSGMHCANPLLQFLGVKYLSRASLAMYNTKKEVDIFIEALKRAQKFFS</sequence>
<dbReference type="Pfam" id="PF00266">
    <property type="entry name" value="Aminotran_5"/>
    <property type="match status" value="1"/>
</dbReference>
<dbReference type="InterPro" id="IPR015421">
    <property type="entry name" value="PyrdxlP-dep_Trfase_major"/>
</dbReference>
<evidence type="ECO:0000256" key="10">
    <source>
        <dbReference type="ARBA" id="ARBA00050776"/>
    </source>
</evidence>
<comment type="catalytic activity">
    <reaction evidence="10">
        <text>(sulfur carrier)-H + L-cysteine = (sulfur carrier)-SH + L-alanine</text>
        <dbReference type="Rhea" id="RHEA:43892"/>
        <dbReference type="Rhea" id="RHEA-COMP:14737"/>
        <dbReference type="Rhea" id="RHEA-COMP:14739"/>
        <dbReference type="ChEBI" id="CHEBI:29917"/>
        <dbReference type="ChEBI" id="CHEBI:35235"/>
        <dbReference type="ChEBI" id="CHEBI:57972"/>
        <dbReference type="ChEBI" id="CHEBI:64428"/>
        <dbReference type="EC" id="2.8.1.7"/>
    </reaction>
</comment>
<dbReference type="InterPro" id="IPR015422">
    <property type="entry name" value="PyrdxlP-dep_Trfase_small"/>
</dbReference>
<evidence type="ECO:0000313" key="13">
    <source>
        <dbReference type="Proteomes" id="UP000240811"/>
    </source>
</evidence>
<evidence type="ECO:0000259" key="11">
    <source>
        <dbReference type="Pfam" id="PF00266"/>
    </source>
</evidence>
<dbReference type="InterPro" id="IPR000192">
    <property type="entry name" value="Aminotrans_V_dom"/>
</dbReference>
<gene>
    <name evidence="12" type="ORF">C4617_03720</name>
</gene>
<dbReference type="InterPro" id="IPR010970">
    <property type="entry name" value="Cys_dSase_SufS"/>
</dbReference>
<feature type="domain" description="Aminotransferase class V" evidence="11">
    <location>
        <begin position="25"/>
        <end position="394"/>
    </location>
</feature>
<evidence type="ECO:0000256" key="6">
    <source>
        <dbReference type="ARBA" id="ARBA00013558"/>
    </source>
</evidence>
<keyword evidence="8" id="KW-0808">Transferase</keyword>
<evidence type="ECO:0000313" key="12">
    <source>
        <dbReference type="EMBL" id="PTL86324.1"/>
    </source>
</evidence>
<dbReference type="PIRSF" id="PIRSF005572">
    <property type="entry name" value="NifS"/>
    <property type="match status" value="1"/>
</dbReference>
<evidence type="ECO:0000256" key="2">
    <source>
        <dbReference type="ARBA" id="ARBA00002824"/>
    </source>
</evidence>
<evidence type="ECO:0000256" key="7">
    <source>
        <dbReference type="ARBA" id="ARBA00021850"/>
    </source>
</evidence>
<proteinExistence type="inferred from homology"/>
<reference evidence="13" key="1">
    <citation type="submission" date="2018-02" db="EMBL/GenBank/DDBJ databases">
        <title>Genome sequence of Candidatus Liberibacter europaeus.</title>
        <authorList>
            <person name="Frampton R.A."/>
            <person name="Thompson S.M."/>
            <person name="David C."/>
            <person name="Addison S.M."/>
            <person name="Smith G.R."/>
        </authorList>
    </citation>
    <scope>NUCLEOTIDE SEQUENCE [LARGE SCALE GENOMIC DNA]</scope>
</reference>
<dbReference type="InterPro" id="IPR015424">
    <property type="entry name" value="PyrdxlP-dep_Trfase"/>
</dbReference>
<dbReference type="EC" id="2.8.1.7" evidence="5"/>
<dbReference type="Gene3D" id="3.90.1150.10">
    <property type="entry name" value="Aspartate Aminotransferase, domain 1"/>
    <property type="match status" value="1"/>
</dbReference>
<name>A0A2T4VX19_9HYPH</name>
<evidence type="ECO:0000256" key="3">
    <source>
        <dbReference type="ARBA" id="ARBA00003120"/>
    </source>
</evidence>
<comment type="cofactor">
    <cofactor evidence="1">
        <name>pyridoxal 5'-phosphate</name>
        <dbReference type="ChEBI" id="CHEBI:597326"/>
    </cofactor>
</comment>
<dbReference type="EMBL" id="PSQJ01000004">
    <property type="protein sequence ID" value="PTL86324.1"/>
    <property type="molecule type" value="Genomic_DNA"/>
</dbReference>
<dbReference type="GO" id="GO:0006534">
    <property type="term" value="P:cysteine metabolic process"/>
    <property type="evidence" value="ECO:0007669"/>
    <property type="project" value="InterPro"/>
</dbReference>
<evidence type="ECO:0000256" key="4">
    <source>
        <dbReference type="ARBA" id="ARBA00010447"/>
    </source>
</evidence>
<dbReference type="SUPFAM" id="SSF53383">
    <property type="entry name" value="PLP-dependent transferases"/>
    <property type="match status" value="1"/>
</dbReference>
<dbReference type="NCBIfam" id="TIGR01979">
    <property type="entry name" value="sufS"/>
    <property type="match status" value="1"/>
</dbReference>
<comment type="similarity">
    <text evidence="4">Belongs to the class-V pyridoxal-phosphate-dependent aminotransferase family. Csd subfamily.</text>
</comment>
<dbReference type="PANTHER" id="PTHR43586">
    <property type="entry name" value="CYSTEINE DESULFURASE"/>
    <property type="match status" value="1"/>
</dbReference>
<dbReference type="GO" id="GO:0031071">
    <property type="term" value="F:cysteine desulfurase activity"/>
    <property type="evidence" value="ECO:0007669"/>
    <property type="project" value="UniProtKB-EC"/>
</dbReference>
<dbReference type="Proteomes" id="UP000240811">
    <property type="component" value="Unassembled WGS sequence"/>
</dbReference>
<comment type="function">
    <text evidence="2">Catalyzes the removal of elemental sulfur and selenium atoms from L-cysteine, L-cystine, L-selenocysteine, and L-selenocystine to produce L-alanine.</text>
</comment>
<evidence type="ECO:0000256" key="1">
    <source>
        <dbReference type="ARBA" id="ARBA00001933"/>
    </source>
</evidence>
<evidence type="ECO:0000256" key="8">
    <source>
        <dbReference type="ARBA" id="ARBA00022679"/>
    </source>
</evidence>
<dbReference type="PANTHER" id="PTHR43586:SF8">
    <property type="entry name" value="CYSTEINE DESULFURASE 1, CHLOROPLASTIC"/>
    <property type="match status" value="1"/>
</dbReference>
<dbReference type="GO" id="GO:0030170">
    <property type="term" value="F:pyridoxal phosphate binding"/>
    <property type="evidence" value="ECO:0007669"/>
    <property type="project" value="InterPro"/>
</dbReference>
<accession>A0A2T4VX19</accession>
<organism evidence="12 13">
    <name type="scientific">Candidatus Liberibacter europaeus</name>
    <dbReference type="NCBI Taxonomy" id="744859"/>
    <lineage>
        <taxon>Bacteria</taxon>
        <taxon>Pseudomonadati</taxon>
        <taxon>Pseudomonadota</taxon>
        <taxon>Alphaproteobacteria</taxon>
        <taxon>Hyphomicrobiales</taxon>
        <taxon>Rhizobiaceae</taxon>
        <taxon>Liberibacter</taxon>
    </lineage>
</organism>
<evidence type="ECO:0000256" key="9">
    <source>
        <dbReference type="ARBA" id="ARBA00022898"/>
    </source>
</evidence>
<protein>
    <recommendedName>
        <fullName evidence="6">Cysteine desulfurase</fullName>
        <ecNumber evidence="5">2.8.1.7</ecNumber>
    </recommendedName>
    <alternativeName>
        <fullName evidence="7">Probable cysteine desulfurase</fullName>
    </alternativeName>
</protein>
<dbReference type="CDD" id="cd06453">
    <property type="entry name" value="SufS_like"/>
    <property type="match status" value="1"/>
</dbReference>
<comment type="function">
    <text evidence="3">Catalyzes the removal of elemental sulfur atoms from cysteine to produce alanine. Seems to participate in the biosynthesis of the nitrogenase metalloclusters by providing the inorganic sulfur required for the Fe-S core formation.</text>
</comment>
<evidence type="ECO:0000256" key="5">
    <source>
        <dbReference type="ARBA" id="ARBA00012239"/>
    </source>
</evidence>